<comment type="caution">
    <text evidence="1">The sequence shown here is derived from an EMBL/GenBank/DDBJ whole genome shotgun (WGS) entry which is preliminary data.</text>
</comment>
<dbReference type="Gene3D" id="3.20.20.70">
    <property type="entry name" value="Aldolase class I"/>
    <property type="match status" value="1"/>
</dbReference>
<dbReference type="Proteomes" id="UP000236520">
    <property type="component" value="Unassembled WGS sequence"/>
</dbReference>
<dbReference type="SUPFAM" id="SSF51569">
    <property type="entry name" value="Aldolase"/>
    <property type="match status" value="1"/>
</dbReference>
<accession>A0A2J7Z377</accession>
<organism evidence="1 2">
    <name type="scientific">Streptomyces malaysiensis</name>
    <dbReference type="NCBI Taxonomy" id="92644"/>
    <lineage>
        <taxon>Bacteria</taxon>
        <taxon>Bacillati</taxon>
        <taxon>Actinomycetota</taxon>
        <taxon>Actinomycetes</taxon>
        <taxon>Kitasatosporales</taxon>
        <taxon>Streptomycetaceae</taxon>
        <taxon>Streptomyces</taxon>
        <taxon>Streptomyces violaceusniger group</taxon>
    </lineage>
</organism>
<dbReference type="InterPro" id="IPR013785">
    <property type="entry name" value="Aldolase_TIM"/>
</dbReference>
<evidence type="ECO:0000313" key="1">
    <source>
        <dbReference type="EMBL" id="PNG94710.1"/>
    </source>
</evidence>
<sequence>MVVTPYYEPLTLDETLRYLRTVADAVDIRIVVTHRVAWGAGGGTVSSGRDPGPLPSLHAGVMCLYG</sequence>
<dbReference type="EMBL" id="LJIW01000001">
    <property type="protein sequence ID" value="PNG94710.1"/>
    <property type="molecule type" value="Genomic_DNA"/>
</dbReference>
<protein>
    <submittedName>
        <fullName evidence="1">Uncharacterized protein</fullName>
    </submittedName>
</protein>
<dbReference type="RefSeq" id="WP_250850466.1">
    <property type="nucleotide sequence ID" value="NZ_LJIW01000001.1"/>
</dbReference>
<reference evidence="1 2" key="1">
    <citation type="submission" date="2015-09" db="EMBL/GenBank/DDBJ databases">
        <title>Genome sequence, genome mining and natural product profiling of a biocontrol bacterium Streptomyces malaysiensis F913.</title>
        <authorList>
            <person name="Xu Y."/>
            <person name="Wei J."/>
            <person name="Xie J."/>
            <person name="Li T."/>
            <person name="Zhou Z."/>
        </authorList>
    </citation>
    <scope>NUCLEOTIDE SEQUENCE [LARGE SCALE GENOMIC DNA]</scope>
    <source>
        <strain evidence="1 2">F913</strain>
    </source>
</reference>
<proteinExistence type="predicted"/>
<dbReference type="AlphaFoldDB" id="A0A2J7Z377"/>
<evidence type="ECO:0000313" key="2">
    <source>
        <dbReference type="Proteomes" id="UP000236520"/>
    </source>
</evidence>
<keyword evidence="2" id="KW-1185">Reference proteome</keyword>
<name>A0A2J7Z377_STRMQ</name>
<gene>
    <name evidence="1" type="ORF">SMF913_10735</name>
</gene>